<evidence type="ECO:0000313" key="4">
    <source>
        <dbReference type="Proteomes" id="UP001139450"/>
    </source>
</evidence>
<gene>
    <name evidence="3" type="ORF">MUY27_01710</name>
</gene>
<organism evidence="3 4">
    <name type="scientific">Mucilaginibacter straminoryzae</name>
    <dbReference type="NCBI Taxonomy" id="2932774"/>
    <lineage>
        <taxon>Bacteria</taxon>
        <taxon>Pseudomonadati</taxon>
        <taxon>Bacteroidota</taxon>
        <taxon>Sphingobacteriia</taxon>
        <taxon>Sphingobacteriales</taxon>
        <taxon>Sphingobacteriaceae</taxon>
        <taxon>Mucilaginibacter</taxon>
    </lineage>
</organism>
<protein>
    <submittedName>
        <fullName evidence="3">Alpha/beta fold hydrolase</fullName>
    </submittedName>
</protein>
<keyword evidence="4" id="KW-1185">Reference proteome</keyword>
<feature type="chain" id="PRO_5040821879" evidence="1">
    <location>
        <begin position="19"/>
        <end position="370"/>
    </location>
</feature>
<keyword evidence="3" id="KW-0378">Hydrolase</keyword>
<dbReference type="RefSeq" id="WP_245128236.1">
    <property type="nucleotide sequence ID" value="NZ_JALJEJ010000001.1"/>
</dbReference>
<dbReference type="Pfam" id="PF02129">
    <property type="entry name" value="Peptidase_S15"/>
    <property type="match status" value="1"/>
</dbReference>
<dbReference type="SUPFAM" id="SSF53474">
    <property type="entry name" value="alpha/beta-Hydrolases"/>
    <property type="match status" value="1"/>
</dbReference>
<proteinExistence type="predicted"/>
<name>A0A9X1X085_9SPHI</name>
<accession>A0A9X1X085</accession>
<evidence type="ECO:0000259" key="2">
    <source>
        <dbReference type="Pfam" id="PF02129"/>
    </source>
</evidence>
<dbReference type="GO" id="GO:0052689">
    <property type="term" value="F:carboxylic ester hydrolase activity"/>
    <property type="evidence" value="ECO:0007669"/>
    <property type="project" value="TreeGrafter"/>
</dbReference>
<dbReference type="InterPro" id="IPR029058">
    <property type="entry name" value="AB_hydrolase_fold"/>
</dbReference>
<dbReference type="Gene3D" id="3.40.50.1820">
    <property type="entry name" value="alpha/beta hydrolase"/>
    <property type="match status" value="1"/>
</dbReference>
<dbReference type="EMBL" id="JALJEJ010000001">
    <property type="protein sequence ID" value="MCJ8208406.1"/>
    <property type="molecule type" value="Genomic_DNA"/>
</dbReference>
<feature type="domain" description="Xaa-Pro dipeptidyl-peptidase-like" evidence="2">
    <location>
        <begin position="54"/>
        <end position="318"/>
    </location>
</feature>
<dbReference type="InterPro" id="IPR053145">
    <property type="entry name" value="AB_hydrolase_Est10"/>
</dbReference>
<evidence type="ECO:0000313" key="3">
    <source>
        <dbReference type="EMBL" id="MCJ8208406.1"/>
    </source>
</evidence>
<dbReference type="PANTHER" id="PTHR43265">
    <property type="entry name" value="ESTERASE ESTD"/>
    <property type="match status" value="1"/>
</dbReference>
<dbReference type="Proteomes" id="UP001139450">
    <property type="component" value="Unassembled WGS sequence"/>
</dbReference>
<dbReference type="PANTHER" id="PTHR43265:SF1">
    <property type="entry name" value="ESTERASE ESTD"/>
    <property type="match status" value="1"/>
</dbReference>
<sequence length="370" mass="40821">MISKLVKLVIAGCMAACASLNPANCQTVDNNALPYKADSVIFEGKQTGLHYGATITMPNGPGRHTAVVLVSGTGQQDRDGKMAGHKMFAEIADYLTRNGIVVLRVDDRGVGKSNGNYATSTTGDFAADVLEAFHYLQTRPEVNPKHIGLLGHSEGGMSIAIAASKEPKVAFLISIAGLCMDGYDALIMQNRDLVNAAPISNDDKNRYNQINEIMFKAARQYADSANLDKVLNERYANWKKTDDEWVKAHNIQFDHFRFPIWSYVNQATSPWYRFFIKYDPAPVLAKVNIPILALNGDKDVMVAFKENLANWKNLPAAGHDKDVTTIALPGLNHLFLPCQTCTPQEYASIKAPFSPDALKIIADWVKKRFK</sequence>
<keyword evidence="1" id="KW-0732">Signal</keyword>
<reference evidence="3" key="1">
    <citation type="submission" date="2022-04" db="EMBL/GenBank/DDBJ databases">
        <title>Mucilaginibacter sp. RS28 isolated from freshwater.</title>
        <authorList>
            <person name="Ko S.-R."/>
        </authorList>
    </citation>
    <scope>NUCLEOTIDE SEQUENCE</scope>
    <source>
        <strain evidence="3">RS28</strain>
    </source>
</reference>
<evidence type="ECO:0000256" key="1">
    <source>
        <dbReference type="SAM" id="SignalP"/>
    </source>
</evidence>
<comment type="caution">
    <text evidence="3">The sequence shown here is derived from an EMBL/GenBank/DDBJ whole genome shotgun (WGS) entry which is preliminary data.</text>
</comment>
<dbReference type="InterPro" id="IPR000383">
    <property type="entry name" value="Xaa-Pro-like_dom"/>
</dbReference>
<feature type="signal peptide" evidence="1">
    <location>
        <begin position="1"/>
        <end position="18"/>
    </location>
</feature>
<dbReference type="AlphaFoldDB" id="A0A9X1X085"/>